<proteinExistence type="predicted"/>
<dbReference type="InParanoid" id="G0NDL7"/>
<evidence type="ECO:0000313" key="3">
    <source>
        <dbReference type="Proteomes" id="UP000008068"/>
    </source>
</evidence>
<feature type="region of interest" description="Disordered" evidence="1">
    <location>
        <begin position="1"/>
        <end position="32"/>
    </location>
</feature>
<organism evidence="3">
    <name type="scientific">Caenorhabditis brenneri</name>
    <name type="common">Nematode worm</name>
    <dbReference type="NCBI Taxonomy" id="135651"/>
    <lineage>
        <taxon>Eukaryota</taxon>
        <taxon>Metazoa</taxon>
        <taxon>Ecdysozoa</taxon>
        <taxon>Nematoda</taxon>
        <taxon>Chromadorea</taxon>
        <taxon>Rhabditida</taxon>
        <taxon>Rhabditina</taxon>
        <taxon>Rhabditomorpha</taxon>
        <taxon>Rhabditoidea</taxon>
        <taxon>Rhabditidae</taxon>
        <taxon>Peloderinae</taxon>
        <taxon>Caenorhabditis</taxon>
    </lineage>
</organism>
<accession>G0NDL7</accession>
<gene>
    <name evidence="2" type="ORF">CAEBREN_12250</name>
</gene>
<dbReference type="EMBL" id="GL379868">
    <property type="protein sequence ID" value="EGT58346.1"/>
    <property type="molecule type" value="Genomic_DNA"/>
</dbReference>
<keyword evidence="3" id="KW-1185">Reference proteome</keyword>
<reference evidence="3" key="1">
    <citation type="submission" date="2011-07" db="EMBL/GenBank/DDBJ databases">
        <authorList>
            <consortium name="Caenorhabditis brenneri Sequencing and Analysis Consortium"/>
            <person name="Wilson R.K."/>
        </authorList>
    </citation>
    <scope>NUCLEOTIDE SEQUENCE [LARGE SCALE GENOMIC DNA]</scope>
    <source>
        <strain evidence="3">PB2801</strain>
    </source>
</reference>
<name>G0NDL7_CAEBE</name>
<dbReference type="AlphaFoldDB" id="G0NDL7"/>
<dbReference type="HOGENOM" id="CLU_1595991_0_0_1"/>
<feature type="compositionally biased region" description="Polar residues" evidence="1">
    <location>
        <begin position="80"/>
        <end position="89"/>
    </location>
</feature>
<feature type="region of interest" description="Disordered" evidence="1">
    <location>
        <begin position="69"/>
        <end position="89"/>
    </location>
</feature>
<sequence>MDPLPGHDANNNATEKTNWSDTIKIRDSPHNRTPCLEGLENDGFYEAERWDFFPDENYWSPEDIQEEMQRHKSRFAREGPSTSAGASTSQRYLFVDADTIFRGPPDVFNEPSLPTDVVPEPVYPSWCEEQEEELQKLEKLAVEEAIREKARKADVQKGMLRKRWWIE</sequence>
<evidence type="ECO:0000256" key="1">
    <source>
        <dbReference type="SAM" id="MobiDB-lite"/>
    </source>
</evidence>
<evidence type="ECO:0000313" key="2">
    <source>
        <dbReference type="EMBL" id="EGT58346.1"/>
    </source>
</evidence>
<dbReference type="Proteomes" id="UP000008068">
    <property type="component" value="Unassembled WGS sequence"/>
</dbReference>
<feature type="compositionally biased region" description="Polar residues" evidence="1">
    <location>
        <begin position="9"/>
        <end position="21"/>
    </location>
</feature>
<protein>
    <submittedName>
        <fullName evidence="2">Uncharacterized protein</fullName>
    </submittedName>
</protein>